<dbReference type="STRING" id="1385515.GCA_000423325_00369"/>
<comment type="caution">
    <text evidence="9">The sequence shown here is derived from an EMBL/GenBank/DDBJ whole genome shotgun (WGS) entry which is preliminary data.</text>
</comment>
<evidence type="ECO:0000313" key="10">
    <source>
        <dbReference type="Proteomes" id="UP000030003"/>
    </source>
</evidence>
<evidence type="ECO:0000256" key="8">
    <source>
        <dbReference type="SAM" id="Phobius"/>
    </source>
</evidence>
<sequence length="330" mass="34272">MAWMLPALVGLSALGTWLARAYALRRQLVDQPGERRSHSVATPRGGGIAIVVVVLLAAGGVAASGGSDPASVGLLAAFAGGLAMVALAGLVDDHRPLSPWLRLGVHALAAGWFAIVLWLEGAAPAAAVTTFLAIVVLVNVWNFMDGIDGIAATQAVLVGAGLAVGLDGAWSLLAAALTAAALGFLPYNLPRARIFMGDVGSGAIGFALAALGGVFTAGAGPRGGLLLLVPLSAFLVDAGLTLLRRVVRGERWWTPHVQHAYQGWARRVGHVRVTAAYAGWTAAGLLLAFACRDVDLVFILLGGLGWYTSAAVAWWWLQRRDRSRGEPKTE</sequence>
<proteinExistence type="predicted"/>
<feature type="binding site" evidence="7">
    <location>
        <position position="142"/>
    </location>
    <ligand>
        <name>Mg(2+)</name>
        <dbReference type="ChEBI" id="CHEBI:18420"/>
    </ligand>
</feature>
<dbReference type="Pfam" id="PF00953">
    <property type="entry name" value="Glycos_transf_4"/>
    <property type="match status" value="1"/>
</dbReference>
<evidence type="ECO:0000256" key="6">
    <source>
        <dbReference type="ARBA" id="ARBA00023136"/>
    </source>
</evidence>
<dbReference type="PANTHER" id="PTHR22926">
    <property type="entry name" value="PHOSPHO-N-ACETYLMURAMOYL-PENTAPEPTIDE-TRANSFERASE"/>
    <property type="match status" value="1"/>
</dbReference>
<evidence type="ECO:0000256" key="2">
    <source>
        <dbReference type="ARBA" id="ARBA00022475"/>
    </source>
</evidence>
<dbReference type="eggNOG" id="COG0472">
    <property type="taxonomic scope" value="Bacteria"/>
</dbReference>
<accession>A0A0A0MBX8</accession>
<dbReference type="GO" id="GO:0046872">
    <property type="term" value="F:metal ion binding"/>
    <property type="evidence" value="ECO:0007669"/>
    <property type="project" value="UniProtKB-KW"/>
</dbReference>
<feature type="transmembrane region" description="Helical" evidence="8">
    <location>
        <begin position="72"/>
        <end position="91"/>
    </location>
</feature>
<name>A0A0A0MBX8_9GAMM</name>
<evidence type="ECO:0000256" key="1">
    <source>
        <dbReference type="ARBA" id="ARBA00004651"/>
    </source>
</evidence>
<dbReference type="PANTHER" id="PTHR22926:SF3">
    <property type="entry name" value="UNDECAPRENYL-PHOSPHATE ALPHA-N-ACETYLGLUCOSAMINYL 1-PHOSPHATE TRANSFERASE"/>
    <property type="match status" value="1"/>
</dbReference>
<comment type="subcellular location">
    <subcellularLocation>
        <location evidence="1">Cell membrane</location>
        <topology evidence="1">Multi-pass membrane protein</topology>
    </subcellularLocation>
</comment>
<comment type="cofactor">
    <cofactor evidence="7">
        <name>Mg(2+)</name>
        <dbReference type="ChEBI" id="CHEBI:18420"/>
    </cofactor>
</comment>
<feature type="binding site" evidence="7">
    <location>
        <position position="198"/>
    </location>
    <ligand>
        <name>Mg(2+)</name>
        <dbReference type="ChEBI" id="CHEBI:18420"/>
    </ligand>
</feature>
<evidence type="ECO:0000256" key="4">
    <source>
        <dbReference type="ARBA" id="ARBA00022692"/>
    </source>
</evidence>
<organism evidence="9 10">
    <name type="scientific">Lysobacter defluvii IMMIB APB-9 = DSM 18482</name>
    <dbReference type="NCBI Taxonomy" id="1385515"/>
    <lineage>
        <taxon>Bacteria</taxon>
        <taxon>Pseudomonadati</taxon>
        <taxon>Pseudomonadota</taxon>
        <taxon>Gammaproteobacteria</taxon>
        <taxon>Lysobacterales</taxon>
        <taxon>Lysobacteraceae</taxon>
        <taxon>Novilysobacter</taxon>
    </lineage>
</organism>
<evidence type="ECO:0000313" key="9">
    <source>
        <dbReference type="EMBL" id="KGO99346.1"/>
    </source>
</evidence>
<dbReference type="AlphaFoldDB" id="A0A0A0MBX8"/>
<feature type="transmembrane region" description="Helical" evidence="8">
    <location>
        <begin position="199"/>
        <end position="219"/>
    </location>
</feature>
<dbReference type="Proteomes" id="UP000030003">
    <property type="component" value="Unassembled WGS sequence"/>
</dbReference>
<dbReference type="GO" id="GO:0016780">
    <property type="term" value="F:phosphotransferase activity, for other substituted phosphate groups"/>
    <property type="evidence" value="ECO:0007669"/>
    <property type="project" value="InterPro"/>
</dbReference>
<dbReference type="GO" id="GO:0005886">
    <property type="term" value="C:plasma membrane"/>
    <property type="evidence" value="ECO:0007669"/>
    <property type="project" value="UniProtKB-SubCell"/>
</dbReference>
<evidence type="ECO:0000256" key="7">
    <source>
        <dbReference type="PIRSR" id="PIRSR600715-1"/>
    </source>
</evidence>
<keyword evidence="6 8" id="KW-0472">Membrane</keyword>
<feature type="transmembrane region" description="Helical" evidence="8">
    <location>
        <begin position="156"/>
        <end position="187"/>
    </location>
</feature>
<keyword evidence="7" id="KW-0479">Metal-binding</keyword>
<keyword evidence="7" id="KW-0460">Magnesium</keyword>
<protein>
    <submittedName>
        <fullName evidence="9">Lipopolysaccharide biosynthesis protein</fullName>
    </submittedName>
</protein>
<gene>
    <name evidence="9" type="ORF">N791_09135</name>
</gene>
<evidence type="ECO:0000256" key="5">
    <source>
        <dbReference type="ARBA" id="ARBA00022989"/>
    </source>
</evidence>
<dbReference type="RefSeq" id="WP_036136191.1">
    <property type="nucleotide sequence ID" value="NZ_AUHT01000004.1"/>
</dbReference>
<keyword evidence="5 8" id="KW-1133">Transmembrane helix</keyword>
<feature type="transmembrane region" description="Helical" evidence="8">
    <location>
        <begin position="47"/>
        <end position="65"/>
    </location>
</feature>
<keyword evidence="10" id="KW-1185">Reference proteome</keyword>
<reference evidence="9 10" key="1">
    <citation type="submission" date="2013-08" db="EMBL/GenBank/DDBJ databases">
        <title>Genomic analysis of Lysobacter defluvii.</title>
        <authorList>
            <person name="Wang Q."/>
            <person name="Wang G."/>
        </authorList>
    </citation>
    <scope>NUCLEOTIDE SEQUENCE [LARGE SCALE GENOMIC DNA]</scope>
    <source>
        <strain evidence="9 10">IMMIB APB-9</strain>
    </source>
</reference>
<dbReference type="GO" id="GO:0071555">
    <property type="term" value="P:cell wall organization"/>
    <property type="evidence" value="ECO:0007669"/>
    <property type="project" value="TreeGrafter"/>
</dbReference>
<dbReference type="CDD" id="cd06854">
    <property type="entry name" value="GT_WbpL_WbcO_like"/>
    <property type="match status" value="1"/>
</dbReference>
<feature type="transmembrane region" description="Helical" evidence="8">
    <location>
        <begin position="225"/>
        <end position="243"/>
    </location>
</feature>
<dbReference type="OrthoDB" id="9783652at2"/>
<keyword evidence="2" id="KW-1003">Cell membrane</keyword>
<feature type="transmembrane region" description="Helical" evidence="8">
    <location>
        <begin position="296"/>
        <end position="317"/>
    </location>
</feature>
<dbReference type="GO" id="GO:0044038">
    <property type="term" value="P:cell wall macromolecule biosynthetic process"/>
    <property type="evidence" value="ECO:0007669"/>
    <property type="project" value="TreeGrafter"/>
</dbReference>
<dbReference type="EMBL" id="AVBH01000020">
    <property type="protein sequence ID" value="KGO99346.1"/>
    <property type="molecule type" value="Genomic_DNA"/>
</dbReference>
<dbReference type="GO" id="GO:0009103">
    <property type="term" value="P:lipopolysaccharide biosynthetic process"/>
    <property type="evidence" value="ECO:0007669"/>
    <property type="project" value="TreeGrafter"/>
</dbReference>
<keyword evidence="3" id="KW-0808">Transferase</keyword>
<feature type="transmembrane region" description="Helical" evidence="8">
    <location>
        <begin position="271"/>
        <end position="290"/>
    </location>
</feature>
<evidence type="ECO:0000256" key="3">
    <source>
        <dbReference type="ARBA" id="ARBA00022679"/>
    </source>
</evidence>
<dbReference type="InterPro" id="IPR000715">
    <property type="entry name" value="Glycosyl_transferase_4"/>
</dbReference>
<keyword evidence="4 8" id="KW-0812">Transmembrane</keyword>